<reference evidence="1 2" key="1">
    <citation type="submission" date="2019-10" db="EMBL/GenBank/DDBJ databases">
        <title>Taxonomy of Antarctic Massilia spp.: description of Massilia rubra sp. nov., Massilia aquatica sp. nov., Massilia mucilaginosa sp. nov., Massilia frigida sp. nov. isolated from streams, lakes and regoliths.</title>
        <authorList>
            <person name="Holochova P."/>
            <person name="Sedlacek I."/>
            <person name="Kralova S."/>
            <person name="Maslanova I."/>
            <person name="Busse H.-J."/>
            <person name="Stankova E."/>
            <person name="Vrbovska V."/>
            <person name="Kovarovic V."/>
            <person name="Bartak M."/>
            <person name="Svec P."/>
            <person name="Pantucek R."/>
        </authorList>
    </citation>
    <scope>NUCLEOTIDE SEQUENCE [LARGE SCALE GENOMIC DNA]</scope>
    <source>
        <strain evidence="1 2">CCM 8733</strain>
    </source>
</reference>
<sequence length="135" mass="14756">MVGPGALRVAGQWSKWRADKMNRASERPNRRQEKKKHVGQFQEFTFAVQARFRGAPDRPELYALMDDFIDIAIEGNGLVFGGGSTDAFSGWVSAGAGSAPLSDEHRALVGAWLTQQPLLEDVVVGPLTDAWADLD</sequence>
<proteinExistence type="predicted"/>
<gene>
    <name evidence="1" type="ORF">F2P45_27940</name>
</gene>
<comment type="caution">
    <text evidence="1">The sequence shown here is derived from an EMBL/GenBank/DDBJ whole genome shotgun (WGS) entry which is preliminary data.</text>
</comment>
<accession>A0ABX0P1Q4</accession>
<dbReference type="Pfam" id="PF04320">
    <property type="entry name" value="YggL_50S_bp"/>
    <property type="match status" value="1"/>
</dbReference>
<name>A0ABX0P1Q4_9BURK</name>
<dbReference type="PANTHER" id="PTHR38778:SF1">
    <property type="entry name" value="CYTOPLASMIC PROTEIN"/>
    <property type="match status" value="1"/>
</dbReference>
<organism evidence="1 2">
    <name type="scientific">Massilia mucilaginosa</name>
    <dbReference type="NCBI Taxonomy" id="2609282"/>
    <lineage>
        <taxon>Bacteria</taxon>
        <taxon>Pseudomonadati</taxon>
        <taxon>Pseudomonadota</taxon>
        <taxon>Betaproteobacteria</taxon>
        <taxon>Burkholderiales</taxon>
        <taxon>Oxalobacteraceae</taxon>
        <taxon>Telluria group</taxon>
        <taxon>Massilia</taxon>
    </lineage>
</organism>
<dbReference type="EMBL" id="WHJH01000054">
    <property type="protein sequence ID" value="NHZ92810.1"/>
    <property type="molecule type" value="Genomic_DNA"/>
</dbReference>
<keyword evidence="2" id="KW-1185">Reference proteome</keyword>
<protein>
    <submittedName>
        <fullName evidence="1">DUF469 family protein</fullName>
    </submittedName>
</protein>
<dbReference type="InterPro" id="IPR007416">
    <property type="entry name" value="YggL_50S_bp"/>
</dbReference>
<dbReference type="Proteomes" id="UP000609726">
    <property type="component" value="Unassembled WGS sequence"/>
</dbReference>
<evidence type="ECO:0000313" key="1">
    <source>
        <dbReference type="EMBL" id="NHZ92810.1"/>
    </source>
</evidence>
<dbReference type="PANTHER" id="PTHR38778">
    <property type="entry name" value="CYTOPLASMIC PROTEIN-RELATED"/>
    <property type="match status" value="1"/>
</dbReference>
<evidence type="ECO:0000313" key="2">
    <source>
        <dbReference type="Proteomes" id="UP000609726"/>
    </source>
</evidence>